<feature type="domain" description="Peptidase M3A/M3B catalytic" evidence="16">
    <location>
        <begin position="253"/>
        <end position="700"/>
    </location>
</feature>
<evidence type="ECO:0000313" key="18">
    <source>
        <dbReference type="Proteomes" id="UP000199149"/>
    </source>
</evidence>
<evidence type="ECO:0000256" key="15">
    <source>
        <dbReference type="RuleBase" id="RU003435"/>
    </source>
</evidence>
<dbReference type="SUPFAM" id="SSF55486">
    <property type="entry name" value="Metalloproteases ('zincins'), catalytic domain"/>
    <property type="match status" value="1"/>
</dbReference>
<dbReference type="PANTHER" id="PTHR43660">
    <property type="entry name" value="DIPEPTIDYL CARBOXYPEPTIDASE"/>
    <property type="match status" value="1"/>
</dbReference>
<keyword evidence="6 15" id="KW-0479">Metal-binding</keyword>
<dbReference type="Pfam" id="PF01432">
    <property type="entry name" value="Peptidase_M3"/>
    <property type="match status" value="1"/>
</dbReference>
<dbReference type="InterPro" id="IPR045090">
    <property type="entry name" value="Pept_M3A_M3B"/>
</dbReference>
<dbReference type="RefSeq" id="WP_092906440.1">
    <property type="nucleotide sequence ID" value="NZ_FOUZ01000002.1"/>
</dbReference>
<keyword evidence="9 15" id="KW-0482">Metalloprotease</keyword>
<dbReference type="STRING" id="684065.SAMN05421738_102318"/>
<evidence type="ECO:0000256" key="4">
    <source>
        <dbReference type="ARBA" id="ARBA00022645"/>
    </source>
</evidence>
<dbReference type="PANTHER" id="PTHR43660:SF1">
    <property type="entry name" value="DIPEPTIDYL CARBOXYPEPTIDASE"/>
    <property type="match status" value="1"/>
</dbReference>
<reference evidence="18" key="1">
    <citation type="submission" date="2016-10" db="EMBL/GenBank/DDBJ databases">
        <authorList>
            <person name="Varghese N."/>
            <person name="Submissions S."/>
        </authorList>
    </citation>
    <scope>NUCLEOTIDE SEQUENCE [LARGE SCALE GENOMIC DNA]</scope>
    <source>
        <strain evidence="18">XJ109</strain>
    </source>
</reference>
<dbReference type="PROSITE" id="PS51257">
    <property type="entry name" value="PROKAR_LIPOPROTEIN"/>
    <property type="match status" value="1"/>
</dbReference>
<keyword evidence="18" id="KW-1185">Reference proteome</keyword>
<gene>
    <name evidence="17" type="ORF">SAMN05421738_102318</name>
</gene>
<evidence type="ECO:0000259" key="16">
    <source>
        <dbReference type="Pfam" id="PF01432"/>
    </source>
</evidence>
<sequence>MFNKKLFYGMMVGSSILATSCSEKSTNNLWNDTNPFYKESQLPYHTADFSKIKNEDFKPALLEGMAEQLIEINKIANNSATPTFENTLVEMEKSGQLLTRVQHVFGLLTGANTNETLQQVEEELAPKFAAHSDAIYLNQKLFDRVKALYTKKNELNLDKESARLLDVYYQRFELAGANLNDTQKDKLKELNGDIASLETKFSNQLLKGTKAGGVSFTKTELAGLSDSDLEAFKQADGTYLISLLNTTQQPELQNMTNPASRKKLFDAAWIRNEKNDENDTRATILTLVKKRVEKATLLGYKNYAEWNLQDQMAKTPTAAKGILNQMIPAATAMAQKDAKDFEALAKKENASNTLTAADWNYYAEKVRKEKYDIDENEMKQYFVLDSVVENGVFDMATKLYGITFKKRTDIPVWHEDVKVYELFNEDGSTLGLFYTDYYKRDSKQGGAWMSNLVEQSHLFGTKPVIYNVGNYTKPANGQPALISFDDVITTFHEFGHALHGFFANQKYPTLSGTNVSRDFVEFPSQFHEHFATEPSVLKNYAKHYKTGETIPDALVAKMKKASNFNKGYTLTELLSAAALDLSWHTVDVNKSITSVDEFEKQALIDNKTNLPQVPPRYRSTYFSHIFGGGYAAGYFAYIWAEMLDHDAYQWTVENGGMTRKNGQILRDKVFSQGNSDDLNVIYKNFRGKNPSIEPMLKYHGLK</sequence>
<dbReference type="GO" id="GO:0006508">
    <property type="term" value="P:proteolysis"/>
    <property type="evidence" value="ECO:0007669"/>
    <property type="project" value="UniProtKB-KW"/>
</dbReference>
<dbReference type="OrthoDB" id="9773538at2"/>
<keyword evidence="4" id="KW-0121">Carboxypeptidase</keyword>
<dbReference type="InterPro" id="IPR024079">
    <property type="entry name" value="MetalloPept_cat_dom_sf"/>
</dbReference>
<dbReference type="InterPro" id="IPR024077">
    <property type="entry name" value="Neurolysin/TOP_dom2"/>
</dbReference>
<evidence type="ECO:0000256" key="2">
    <source>
        <dbReference type="ARBA" id="ARBA00006040"/>
    </source>
</evidence>
<dbReference type="Gene3D" id="1.10.1370.10">
    <property type="entry name" value="Neurolysin, domain 3"/>
    <property type="match status" value="1"/>
</dbReference>
<comment type="catalytic activity">
    <reaction evidence="10">
        <text>Hydrolysis of unblocked, C-terminal dipeptides from oligopeptides, with broad specificity. Does not hydrolyze bonds in which P1' is Pro, or both P1 and P1' are Gly.</text>
        <dbReference type="EC" id="3.4.15.5"/>
    </reaction>
</comment>
<evidence type="ECO:0000256" key="10">
    <source>
        <dbReference type="ARBA" id="ARBA00052506"/>
    </source>
</evidence>
<evidence type="ECO:0000313" key="17">
    <source>
        <dbReference type="EMBL" id="SFM79136.1"/>
    </source>
</evidence>
<protein>
    <recommendedName>
        <fullName evidence="13">Dipeptidyl carboxypeptidase</fullName>
        <ecNumber evidence="12">3.4.15.5</ecNumber>
    </recommendedName>
    <alternativeName>
        <fullName evidence="14">Peptidyl-dipeptidase Dcp</fullName>
    </alternativeName>
</protein>
<comment type="similarity">
    <text evidence="2 15">Belongs to the peptidase M3 family.</text>
</comment>
<evidence type="ECO:0000256" key="1">
    <source>
        <dbReference type="ARBA" id="ARBA00004496"/>
    </source>
</evidence>
<evidence type="ECO:0000256" key="12">
    <source>
        <dbReference type="ARBA" id="ARBA00066668"/>
    </source>
</evidence>
<evidence type="ECO:0000256" key="13">
    <source>
        <dbReference type="ARBA" id="ARBA00070755"/>
    </source>
</evidence>
<keyword evidence="8 15" id="KW-0862">Zinc</keyword>
<evidence type="ECO:0000256" key="14">
    <source>
        <dbReference type="ARBA" id="ARBA00075608"/>
    </source>
</evidence>
<evidence type="ECO:0000256" key="8">
    <source>
        <dbReference type="ARBA" id="ARBA00022833"/>
    </source>
</evidence>
<proteinExistence type="inferred from homology"/>
<dbReference type="EC" id="3.4.15.5" evidence="12"/>
<keyword evidence="7 15" id="KW-0378">Hydrolase</keyword>
<dbReference type="AlphaFoldDB" id="A0A1I4TR15"/>
<dbReference type="CDD" id="cd06456">
    <property type="entry name" value="M3A_DCP"/>
    <property type="match status" value="1"/>
</dbReference>
<comment type="cofactor">
    <cofactor evidence="15">
        <name>Zn(2+)</name>
        <dbReference type="ChEBI" id="CHEBI:29105"/>
    </cofactor>
    <text evidence="15">Binds 1 zinc ion.</text>
</comment>
<dbReference type="GO" id="GO:0046872">
    <property type="term" value="F:metal ion binding"/>
    <property type="evidence" value="ECO:0007669"/>
    <property type="project" value="UniProtKB-UniRule"/>
</dbReference>
<keyword evidence="3" id="KW-0963">Cytoplasm</keyword>
<accession>A0A1I4TR15</accession>
<dbReference type="FunFam" id="1.10.1370.40:FF:000001">
    <property type="entry name" value="Dipeptidyl carboxypeptidase II"/>
    <property type="match status" value="1"/>
</dbReference>
<evidence type="ECO:0000256" key="7">
    <source>
        <dbReference type="ARBA" id="ARBA00022801"/>
    </source>
</evidence>
<evidence type="ECO:0000256" key="9">
    <source>
        <dbReference type="ARBA" id="ARBA00023049"/>
    </source>
</evidence>
<evidence type="ECO:0000256" key="3">
    <source>
        <dbReference type="ARBA" id="ARBA00022490"/>
    </source>
</evidence>
<dbReference type="InterPro" id="IPR034005">
    <property type="entry name" value="M3A_DCP"/>
</dbReference>
<comment type="function">
    <text evidence="11">Removes dipeptides from the C-termini of N-blocked tripeptides, tetrapeptides and larger peptides.</text>
</comment>
<dbReference type="EMBL" id="FOUZ01000002">
    <property type="protein sequence ID" value="SFM79136.1"/>
    <property type="molecule type" value="Genomic_DNA"/>
</dbReference>
<evidence type="ECO:0000256" key="11">
    <source>
        <dbReference type="ARBA" id="ARBA00054529"/>
    </source>
</evidence>
<name>A0A1I4TR15_9FLAO</name>
<dbReference type="GO" id="GO:0005829">
    <property type="term" value="C:cytosol"/>
    <property type="evidence" value="ECO:0007669"/>
    <property type="project" value="TreeGrafter"/>
</dbReference>
<evidence type="ECO:0000256" key="6">
    <source>
        <dbReference type="ARBA" id="ARBA00022723"/>
    </source>
</evidence>
<organism evidence="17 18">
    <name type="scientific">Algoriella xinjiangensis</name>
    <dbReference type="NCBI Taxonomy" id="684065"/>
    <lineage>
        <taxon>Bacteria</taxon>
        <taxon>Pseudomonadati</taxon>
        <taxon>Bacteroidota</taxon>
        <taxon>Flavobacteriia</taxon>
        <taxon>Flavobacteriales</taxon>
        <taxon>Weeksellaceae</taxon>
        <taxon>Algoriella</taxon>
    </lineage>
</organism>
<dbReference type="GO" id="GO:0008241">
    <property type="term" value="F:peptidyl-dipeptidase activity"/>
    <property type="evidence" value="ECO:0007669"/>
    <property type="project" value="UniProtKB-EC"/>
</dbReference>
<dbReference type="FunFam" id="3.40.390.10:FF:000009">
    <property type="entry name" value="Oligopeptidase A"/>
    <property type="match status" value="1"/>
</dbReference>
<dbReference type="InterPro" id="IPR001567">
    <property type="entry name" value="Pept_M3A_M3B_dom"/>
</dbReference>
<dbReference type="GO" id="GO:0004222">
    <property type="term" value="F:metalloendopeptidase activity"/>
    <property type="evidence" value="ECO:0007669"/>
    <property type="project" value="InterPro"/>
</dbReference>
<dbReference type="Gene3D" id="1.10.1370.40">
    <property type="match status" value="1"/>
</dbReference>
<comment type="subcellular location">
    <subcellularLocation>
        <location evidence="1">Cytoplasm</location>
    </subcellularLocation>
</comment>
<evidence type="ECO:0000256" key="5">
    <source>
        <dbReference type="ARBA" id="ARBA00022670"/>
    </source>
</evidence>
<keyword evidence="5 15" id="KW-0645">Protease</keyword>
<dbReference type="Proteomes" id="UP000199149">
    <property type="component" value="Unassembled WGS sequence"/>
</dbReference>
<dbReference type="GO" id="GO:0004180">
    <property type="term" value="F:carboxypeptidase activity"/>
    <property type="evidence" value="ECO:0007669"/>
    <property type="project" value="UniProtKB-KW"/>
</dbReference>
<dbReference type="Gene3D" id="3.40.390.10">
    <property type="entry name" value="Collagenase (Catalytic Domain)"/>
    <property type="match status" value="1"/>
</dbReference>